<evidence type="ECO:0000259" key="1">
    <source>
        <dbReference type="Pfam" id="PF01636"/>
    </source>
</evidence>
<proteinExistence type="predicted"/>
<keyword evidence="3" id="KW-1185">Reference proteome</keyword>
<dbReference type="Pfam" id="PF01636">
    <property type="entry name" value="APH"/>
    <property type="match status" value="1"/>
</dbReference>
<dbReference type="InterPro" id="IPR002575">
    <property type="entry name" value="Aminoglycoside_PTrfase"/>
</dbReference>
<evidence type="ECO:0000313" key="2">
    <source>
        <dbReference type="EMBL" id="MFC4133702.1"/>
    </source>
</evidence>
<accession>A0ABV8LRT5</accession>
<dbReference type="Proteomes" id="UP001595816">
    <property type="component" value="Unassembled WGS sequence"/>
</dbReference>
<comment type="caution">
    <text evidence="2">The sequence shown here is derived from an EMBL/GenBank/DDBJ whole genome shotgun (WGS) entry which is preliminary data.</text>
</comment>
<reference evidence="3" key="1">
    <citation type="journal article" date="2019" name="Int. J. Syst. Evol. Microbiol.">
        <title>The Global Catalogue of Microorganisms (GCM) 10K type strain sequencing project: providing services to taxonomists for standard genome sequencing and annotation.</title>
        <authorList>
            <consortium name="The Broad Institute Genomics Platform"/>
            <consortium name="The Broad Institute Genome Sequencing Center for Infectious Disease"/>
            <person name="Wu L."/>
            <person name="Ma J."/>
        </authorList>
    </citation>
    <scope>NUCLEOTIDE SEQUENCE [LARGE SCALE GENOMIC DNA]</scope>
    <source>
        <strain evidence="3">CGMCC 4.7289</strain>
    </source>
</reference>
<dbReference type="InterPro" id="IPR011009">
    <property type="entry name" value="Kinase-like_dom_sf"/>
</dbReference>
<protein>
    <submittedName>
        <fullName evidence="2">Phosphotransferase family protein</fullName>
    </submittedName>
</protein>
<dbReference type="SUPFAM" id="SSF56112">
    <property type="entry name" value="Protein kinase-like (PK-like)"/>
    <property type="match status" value="1"/>
</dbReference>
<gene>
    <name evidence="2" type="ORF">ACFOZ4_24085</name>
</gene>
<dbReference type="EMBL" id="JBHSAY010000013">
    <property type="protein sequence ID" value="MFC4133702.1"/>
    <property type="molecule type" value="Genomic_DNA"/>
</dbReference>
<evidence type="ECO:0000313" key="3">
    <source>
        <dbReference type="Proteomes" id="UP001595816"/>
    </source>
</evidence>
<dbReference type="Gene3D" id="3.90.1200.10">
    <property type="match status" value="1"/>
</dbReference>
<name>A0ABV8LRT5_9ACTN</name>
<sequence>MNELRPEDWATTELTARGISVHEVTWPHRYPWSQVAKITTDAGDMWLKLNLADTAYEAGLLRLLGTLVPAHVVVPLAVDARRGWSLSPDGGVTLRAHEDGKFRIEVWEQMLGEYADVQRSLTPHVADLLAVGTPDLRPQRLPEWFDLLLNDPFVRANVTGQLDALTAMRPVVQRAAEDLVASGIGPTLQHDDLHDANVLVRGDKHAFFDWGDASVAHPFGTLLVTLRVAARKAEVEEGDPLLARLRDAYLEAWTGEHTRADLVRWVDAALTVTKISRALSYRRSLRDADEKLLSEYGEGVWGWFTELLEANPI</sequence>
<dbReference type="RefSeq" id="WP_253750557.1">
    <property type="nucleotide sequence ID" value="NZ_JAMZDZ010000001.1"/>
</dbReference>
<feature type="domain" description="Aminoglycoside phosphotransferase" evidence="1">
    <location>
        <begin position="39"/>
        <end position="254"/>
    </location>
</feature>
<organism evidence="2 3">
    <name type="scientific">Hamadaea flava</name>
    <dbReference type="NCBI Taxonomy" id="1742688"/>
    <lineage>
        <taxon>Bacteria</taxon>
        <taxon>Bacillati</taxon>
        <taxon>Actinomycetota</taxon>
        <taxon>Actinomycetes</taxon>
        <taxon>Micromonosporales</taxon>
        <taxon>Micromonosporaceae</taxon>
        <taxon>Hamadaea</taxon>
    </lineage>
</organism>